<dbReference type="CDD" id="cd07341">
    <property type="entry name" value="M56_BlaR1_MecR1_like"/>
    <property type="match status" value="1"/>
</dbReference>
<evidence type="ECO:0000313" key="5">
    <source>
        <dbReference type="Proteomes" id="UP000319342"/>
    </source>
</evidence>
<feature type="compositionally biased region" description="Polar residues" evidence="1">
    <location>
        <begin position="389"/>
        <end position="400"/>
    </location>
</feature>
<dbReference type="EMBL" id="CP036290">
    <property type="protein sequence ID" value="QDU86514.1"/>
    <property type="molecule type" value="Genomic_DNA"/>
</dbReference>
<proteinExistence type="predicted"/>
<gene>
    <name evidence="4" type="primary">blaR1_2</name>
    <name evidence="4" type="ORF">Pla163_36650</name>
</gene>
<accession>A0A518D4X7</accession>
<dbReference type="Pfam" id="PF05569">
    <property type="entry name" value="Peptidase_M56"/>
    <property type="match status" value="1"/>
</dbReference>
<feature type="domain" description="Peptidase M56" evidence="3">
    <location>
        <begin position="34"/>
        <end position="257"/>
    </location>
</feature>
<feature type="region of interest" description="Disordered" evidence="1">
    <location>
        <begin position="379"/>
        <end position="400"/>
    </location>
</feature>
<keyword evidence="2" id="KW-0472">Membrane</keyword>
<evidence type="ECO:0000313" key="4">
    <source>
        <dbReference type="EMBL" id="QDU86514.1"/>
    </source>
</evidence>
<dbReference type="AlphaFoldDB" id="A0A518D4X7"/>
<dbReference type="PANTHER" id="PTHR34978:SF3">
    <property type="entry name" value="SLR0241 PROTEIN"/>
    <property type="match status" value="1"/>
</dbReference>
<evidence type="ECO:0000256" key="2">
    <source>
        <dbReference type="SAM" id="Phobius"/>
    </source>
</evidence>
<name>A0A518D4X7_9BACT</name>
<feature type="transmembrane region" description="Helical" evidence="2">
    <location>
        <begin position="37"/>
        <end position="55"/>
    </location>
</feature>
<evidence type="ECO:0000256" key="1">
    <source>
        <dbReference type="SAM" id="MobiDB-lite"/>
    </source>
</evidence>
<dbReference type="PANTHER" id="PTHR34978">
    <property type="entry name" value="POSSIBLE SENSOR-TRANSDUCER PROTEIN BLAR"/>
    <property type="match status" value="1"/>
</dbReference>
<feature type="transmembrane region" description="Helical" evidence="2">
    <location>
        <begin position="88"/>
        <end position="112"/>
    </location>
</feature>
<keyword evidence="2" id="KW-1133">Transmembrane helix</keyword>
<dbReference type="InterPro" id="IPR052173">
    <property type="entry name" value="Beta-lactam_resp_regulator"/>
</dbReference>
<dbReference type="OrthoDB" id="291597at2"/>
<organism evidence="4 5">
    <name type="scientific">Rohdeia mirabilis</name>
    <dbReference type="NCBI Taxonomy" id="2528008"/>
    <lineage>
        <taxon>Bacteria</taxon>
        <taxon>Pseudomonadati</taxon>
        <taxon>Planctomycetota</taxon>
        <taxon>Planctomycetia</taxon>
        <taxon>Planctomycetia incertae sedis</taxon>
        <taxon>Rohdeia</taxon>
    </lineage>
</organism>
<protein>
    <submittedName>
        <fullName evidence="4">Regulatory protein BlaR1</fullName>
    </submittedName>
</protein>
<sequence length="400" mass="42525" precursor="true">MSAAQIDWITVCGAGALGLAVVAALVDRFFGARNPRVASALWWAVLARLVLPPWVGSPVGWSAPAAGVDGTSFGIAAGAAPSSSGDSFSVAITALWLVGVALVAACFAVRLARTARRWARLERRPAAVGACAALERALAAHGVRGPVPLFVAAQDGPACIGLVRPWIVVPKRFDDPAAMRQLESVLLHEVAHLRRRDPWCRLVALAVACVFWFHPAAWAAARRLAELAEFDCDRRAAERDLGGRAAYRDALLDHVAQRLRGGATGFDGTDADANAGLAARLGPPHFVPPNLLHPRSSLVARLRVLESRVSAARPRREWPCAALVLLGALACIGPRAEFEPPPFTPPVAFEQIGELEGCLNKRYAVLALLAHERRAARPLTPSTLAGGPTRTTISNHPLTR</sequence>
<evidence type="ECO:0000259" key="3">
    <source>
        <dbReference type="Pfam" id="PF05569"/>
    </source>
</evidence>
<keyword evidence="5" id="KW-1185">Reference proteome</keyword>
<reference evidence="4 5" key="1">
    <citation type="submission" date="2019-02" db="EMBL/GenBank/DDBJ databases">
        <title>Deep-cultivation of Planctomycetes and their phenomic and genomic characterization uncovers novel biology.</title>
        <authorList>
            <person name="Wiegand S."/>
            <person name="Jogler M."/>
            <person name="Boedeker C."/>
            <person name="Pinto D."/>
            <person name="Vollmers J."/>
            <person name="Rivas-Marin E."/>
            <person name="Kohn T."/>
            <person name="Peeters S.H."/>
            <person name="Heuer A."/>
            <person name="Rast P."/>
            <person name="Oberbeckmann S."/>
            <person name="Bunk B."/>
            <person name="Jeske O."/>
            <person name="Meyerdierks A."/>
            <person name="Storesund J.E."/>
            <person name="Kallscheuer N."/>
            <person name="Luecker S."/>
            <person name="Lage O.M."/>
            <person name="Pohl T."/>
            <person name="Merkel B.J."/>
            <person name="Hornburger P."/>
            <person name="Mueller R.-W."/>
            <person name="Bruemmer F."/>
            <person name="Labrenz M."/>
            <person name="Spormann A.M."/>
            <person name="Op den Camp H."/>
            <person name="Overmann J."/>
            <person name="Amann R."/>
            <person name="Jetten M.S.M."/>
            <person name="Mascher T."/>
            <person name="Medema M.H."/>
            <person name="Devos D.P."/>
            <person name="Kaster A.-K."/>
            <person name="Ovreas L."/>
            <person name="Rohde M."/>
            <person name="Galperin M.Y."/>
            <person name="Jogler C."/>
        </authorList>
    </citation>
    <scope>NUCLEOTIDE SEQUENCE [LARGE SCALE GENOMIC DNA]</scope>
    <source>
        <strain evidence="4 5">Pla163</strain>
    </source>
</reference>
<feature type="transmembrane region" description="Helical" evidence="2">
    <location>
        <begin position="6"/>
        <end position="25"/>
    </location>
</feature>
<keyword evidence="2" id="KW-0812">Transmembrane</keyword>
<feature type="transmembrane region" description="Helical" evidence="2">
    <location>
        <begin position="202"/>
        <end position="221"/>
    </location>
</feature>
<dbReference type="RefSeq" id="WP_145191896.1">
    <property type="nucleotide sequence ID" value="NZ_CP036290.1"/>
</dbReference>
<dbReference type="InterPro" id="IPR008756">
    <property type="entry name" value="Peptidase_M56"/>
</dbReference>
<dbReference type="Proteomes" id="UP000319342">
    <property type="component" value="Chromosome"/>
</dbReference>